<dbReference type="InterPro" id="IPR029062">
    <property type="entry name" value="Class_I_gatase-like"/>
</dbReference>
<dbReference type="Gene3D" id="3.40.50.880">
    <property type="match status" value="1"/>
</dbReference>
<dbReference type="OrthoDB" id="9807137at2"/>
<dbReference type="EMBL" id="AZDX01000002">
    <property type="protein sequence ID" value="KRL08130.1"/>
    <property type="molecule type" value="Genomic_DNA"/>
</dbReference>
<dbReference type="PROSITE" id="PS51273">
    <property type="entry name" value="GATASE_TYPE_1"/>
    <property type="match status" value="1"/>
</dbReference>
<organism evidence="2 3">
    <name type="scientific">Liquorilactobacillus hordei DSM 19519</name>
    <dbReference type="NCBI Taxonomy" id="1423759"/>
    <lineage>
        <taxon>Bacteria</taxon>
        <taxon>Bacillati</taxon>
        <taxon>Bacillota</taxon>
        <taxon>Bacilli</taxon>
        <taxon>Lactobacillales</taxon>
        <taxon>Lactobacillaceae</taxon>
        <taxon>Liquorilactobacillus</taxon>
    </lineage>
</organism>
<dbReference type="PANTHER" id="PTHR42695">
    <property type="entry name" value="GLUTAMINE AMIDOTRANSFERASE YLR126C-RELATED"/>
    <property type="match status" value="1"/>
</dbReference>
<sequence length="217" mass="24325">MGKFILQHVPFEKPGILEQLNAKIIKMYEGDHSLPKAADVELMIVLGGPMGVNDNYDWLIAEKELIGEVIALHKPVLGICLGAQLIAQVLGADVYPNENGKEVGFKEIKRQVNAYSFLPTELKVLHWHGDTFDLPDKAIRLYSSDACYNQAFIYQEKVIGLQFHMETTTATLKGLVEADSEYIDGNVFGYSEKEILNAQIPAQNEQVLLKMVDYIIK</sequence>
<protein>
    <recommendedName>
        <fullName evidence="1">Glutamine amidotransferase domain-containing protein</fullName>
    </recommendedName>
</protein>
<dbReference type="FunFam" id="3.40.50.880:FF:000033">
    <property type="entry name" value="Glutamine amidotransferase class-I"/>
    <property type="match status" value="1"/>
</dbReference>
<dbReference type="InterPro" id="IPR044992">
    <property type="entry name" value="ChyE-like"/>
</dbReference>
<dbReference type="GeneID" id="98310358"/>
<dbReference type="STRING" id="1423759.FC92_GL000645"/>
<dbReference type="SUPFAM" id="SSF52317">
    <property type="entry name" value="Class I glutamine amidotransferase-like"/>
    <property type="match status" value="1"/>
</dbReference>
<gene>
    <name evidence="2" type="ORF">FC92_GL000645</name>
</gene>
<name>A0A0R1MSJ3_9LACO</name>
<dbReference type="PANTHER" id="PTHR42695:SF5">
    <property type="entry name" value="GLUTAMINE AMIDOTRANSFERASE YLR126C-RELATED"/>
    <property type="match status" value="1"/>
</dbReference>
<reference evidence="2 3" key="1">
    <citation type="journal article" date="2015" name="Genome Announc.">
        <title>Expanding the biotechnology potential of lactobacilli through comparative genomics of 213 strains and associated genera.</title>
        <authorList>
            <person name="Sun Z."/>
            <person name="Harris H.M."/>
            <person name="McCann A."/>
            <person name="Guo C."/>
            <person name="Argimon S."/>
            <person name="Zhang W."/>
            <person name="Yang X."/>
            <person name="Jeffery I.B."/>
            <person name="Cooney J.C."/>
            <person name="Kagawa T.F."/>
            <person name="Liu W."/>
            <person name="Song Y."/>
            <person name="Salvetti E."/>
            <person name="Wrobel A."/>
            <person name="Rasinkangas P."/>
            <person name="Parkhill J."/>
            <person name="Rea M.C."/>
            <person name="O'Sullivan O."/>
            <person name="Ritari J."/>
            <person name="Douillard F.P."/>
            <person name="Paul Ross R."/>
            <person name="Yang R."/>
            <person name="Briner A.E."/>
            <person name="Felis G.E."/>
            <person name="de Vos W.M."/>
            <person name="Barrangou R."/>
            <person name="Klaenhammer T.R."/>
            <person name="Caufield P.W."/>
            <person name="Cui Y."/>
            <person name="Zhang H."/>
            <person name="O'Toole P.W."/>
        </authorList>
    </citation>
    <scope>NUCLEOTIDE SEQUENCE [LARGE SCALE GENOMIC DNA]</scope>
    <source>
        <strain evidence="2 3">DSM 19519</strain>
    </source>
</reference>
<dbReference type="AlphaFoldDB" id="A0A0R1MSJ3"/>
<feature type="domain" description="Glutamine amidotransferase" evidence="1">
    <location>
        <begin position="32"/>
        <end position="170"/>
    </location>
</feature>
<dbReference type="RefSeq" id="WP_057868635.1">
    <property type="nucleotide sequence ID" value="NZ_AZDX01000002.1"/>
</dbReference>
<dbReference type="Pfam" id="PF00117">
    <property type="entry name" value="GATase"/>
    <property type="match status" value="1"/>
</dbReference>
<dbReference type="CDD" id="cd01741">
    <property type="entry name" value="GATase1_1"/>
    <property type="match status" value="1"/>
</dbReference>
<dbReference type="InterPro" id="IPR017926">
    <property type="entry name" value="GATASE"/>
</dbReference>
<keyword evidence="3" id="KW-1185">Reference proteome</keyword>
<dbReference type="GO" id="GO:0005829">
    <property type="term" value="C:cytosol"/>
    <property type="evidence" value="ECO:0007669"/>
    <property type="project" value="TreeGrafter"/>
</dbReference>
<proteinExistence type="predicted"/>
<dbReference type="PATRIC" id="fig|1423759.3.peg.685"/>
<evidence type="ECO:0000313" key="2">
    <source>
        <dbReference type="EMBL" id="KRL08130.1"/>
    </source>
</evidence>
<accession>A0A0R1MSJ3</accession>
<comment type="caution">
    <text evidence="2">The sequence shown here is derived from an EMBL/GenBank/DDBJ whole genome shotgun (WGS) entry which is preliminary data.</text>
</comment>
<evidence type="ECO:0000259" key="1">
    <source>
        <dbReference type="Pfam" id="PF00117"/>
    </source>
</evidence>
<evidence type="ECO:0000313" key="3">
    <source>
        <dbReference type="Proteomes" id="UP000051448"/>
    </source>
</evidence>
<dbReference type="Proteomes" id="UP000051448">
    <property type="component" value="Unassembled WGS sequence"/>
</dbReference>